<dbReference type="InterPro" id="IPR003356">
    <property type="entry name" value="DNA_methylase_A-5"/>
</dbReference>
<evidence type="ECO:0000256" key="3">
    <source>
        <dbReference type="ARBA" id="ARBA00022679"/>
    </source>
</evidence>
<evidence type="ECO:0000256" key="6">
    <source>
        <dbReference type="ARBA" id="ARBA00047942"/>
    </source>
</evidence>
<keyword evidence="2 9" id="KW-0489">Methyltransferase</keyword>
<dbReference type="PRINTS" id="PR00507">
    <property type="entry name" value="N12N6MTFRASE"/>
</dbReference>
<sequence length="646" mass="71109">MGPNGAHTARVMKQAIWDTADKYLRGVVEEEDYGDYIIPFTVLRRLECLLADTKPALLDFLGSTNLSGQILDMTIQHKFRLHFYSSSKLDLTTIAKTDDKVLESMELYLDSFSDSIGDIWDHFKLKERAATLARAGHLWGVVKHFAGLDMHPDRLPDTSMGDIFEDVMYRAFNTKGKGAGAFYTPRDAIRLMVDVLFSSDDEGLTGSHPVRSVYDPTAGTGGMLLVASRALKELNPSIDVGLYGQELMETAYAIGKADLLIQGGRPDAIRRGNTLVQDEYADQTFDYILSNPPFGSDWTASRKSVAEQAAVTGSRFSHGLPAVSDGQMLFLAHCATKLRPAGPNGAGGRAAVVSNGSPLFTGGPGSGPDRIRTWLLTKDLVDAIIALPTNMFYGTGIATYVWILDTNKEPRRKGKIQLIDGTGAWHPMQKGMGDKRREMTELDRDVVLEAYNAFTDSDISKVLTADDLGYRDVPVQRVRRLAVQVTDETVKRALQHKDATPEHEGLVRSLQGPWNDLPTEIRGAAKRQGLKVTTGLVDAIMDAVALDDETAPLAVGRTGKPVLVAGSKLTERVALSEDVTEHMERDVLPFAPDAVWEEQASKVGYEIPFTRLFYKPAPMRSLEEIDAEVFEVMRSLGEKFKAVHDE</sequence>
<dbReference type="GO" id="GO:0032259">
    <property type="term" value="P:methylation"/>
    <property type="evidence" value="ECO:0007669"/>
    <property type="project" value="UniProtKB-KW"/>
</dbReference>
<evidence type="ECO:0000256" key="5">
    <source>
        <dbReference type="ARBA" id="ARBA00022747"/>
    </source>
</evidence>
<dbReference type="Proteomes" id="UP001442841">
    <property type="component" value="Chromosome"/>
</dbReference>
<evidence type="ECO:0000256" key="2">
    <source>
        <dbReference type="ARBA" id="ARBA00022603"/>
    </source>
</evidence>
<reference evidence="9 10" key="1">
    <citation type="submission" date="2024-04" db="EMBL/GenBank/DDBJ databases">
        <title>Isolation of an actinomycete strain from pig manure.</title>
        <authorList>
            <person name="Gong T."/>
            <person name="Yu Z."/>
            <person name="An M."/>
            <person name="Wei C."/>
            <person name="Yang W."/>
            <person name="Liu L."/>
        </authorList>
    </citation>
    <scope>NUCLEOTIDE SEQUENCE [LARGE SCALE GENOMIC DNA]</scope>
    <source>
        <strain evidence="9 10">ZF39</strain>
    </source>
</reference>
<dbReference type="EMBL" id="CP154795">
    <property type="protein sequence ID" value="XAN07469.1"/>
    <property type="molecule type" value="Genomic_DNA"/>
</dbReference>
<dbReference type="InterPro" id="IPR029063">
    <property type="entry name" value="SAM-dependent_MTases_sf"/>
</dbReference>
<dbReference type="PROSITE" id="PS00092">
    <property type="entry name" value="N6_MTASE"/>
    <property type="match status" value="1"/>
</dbReference>
<keyword evidence="10" id="KW-1185">Reference proteome</keyword>
<dbReference type="Pfam" id="PF02384">
    <property type="entry name" value="N6_Mtase"/>
    <property type="match status" value="1"/>
</dbReference>
<evidence type="ECO:0000313" key="9">
    <source>
        <dbReference type="EMBL" id="XAN07469.1"/>
    </source>
</evidence>
<dbReference type="PANTHER" id="PTHR42933:SF3">
    <property type="entry name" value="TYPE I RESTRICTION ENZYME MJAVIII METHYLASE SUBUNIT"/>
    <property type="match status" value="1"/>
</dbReference>
<keyword evidence="3 9" id="KW-0808">Transferase</keyword>
<gene>
    <name evidence="9" type="ORF">AADG42_09245</name>
</gene>
<feature type="domain" description="DNA methylase adenine-specific" evidence="7">
    <location>
        <begin position="159"/>
        <end position="470"/>
    </location>
</feature>
<dbReference type="Gene3D" id="3.40.50.150">
    <property type="entry name" value="Vaccinia Virus protein VP39"/>
    <property type="match status" value="1"/>
</dbReference>
<evidence type="ECO:0000256" key="1">
    <source>
        <dbReference type="ARBA" id="ARBA00011900"/>
    </source>
</evidence>
<dbReference type="InterPro" id="IPR022749">
    <property type="entry name" value="D12N6_MeTrfase_N"/>
</dbReference>
<proteinExistence type="predicted"/>
<evidence type="ECO:0000259" key="8">
    <source>
        <dbReference type="Pfam" id="PF12161"/>
    </source>
</evidence>
<keyword evidence="5" id="KW-0680">Restriction system</keyword>
<dbReference type="SUPFAM" id="SSF53335">
    <property type="entry name" value="S-adenosyl-L-methionine-dependent methyltransferases"/>
    <property type="match status" value="1"/>
</dbReference>
<dbReference type="InterPro" id="IPR002052">
    <property type="entry name" value="DNA_methylase_N6_adenine_CS"/>
</dbReference>
<evidence type="ECO:0000259" key="7">
    <source>
        <dbReference type="Pfam" id="PF02384"/>
    </source>
</evidence>
<dbReference type="InterPro" id="IPR051537">
    <property type="entry name" value="DNA_Adenine_Mtase"/>
</dbReference>
<comment type="catalytic activity">
    <reaction evidence="6">
        <text>a 2'-deoxyadenosine in DNA + S-adenosyl-L-methionine = an N(6)-methyl-2'-deoxyadenosine in DNA + S-adenosyl-L-homocysteine + H(+)</text>
        <dbReference type="Rhea" id="RHEA:15197"/>
        <dbReference type="Rhea" id="RHEA-COMP:12418"/>
        <dbReference type="Rhea" id="RHEA-COMP:12419"/>
        <dbReference type="ChEBI" id="CHEBI:15378"/>
        <dbReference type="ChEBI" id="CHEBI:57856"/>
        <dbReference type="ChEBI" id="CHEBI:59789"/>
        <dbReference type="ChEBI" id="CHEBI:90615"/>
        <dbReference type="ChEBI" id="CHEBI:90616"/>
        <dbReference type="EC" id="2.1.1.72"/>
    </reaction>
</comment>
<dbReference type="RefSeq" id="WP_425308929.1">
    <property type="nucleotide sequence ID" value="NZ_CP154795.1"/>
</dbReference>
<dbReference type="PANTHER" id="PTHR42933">
    <property type="entry name" value="SLR6095 PROTEIN"/>
    <property type="match status" value="1"/>
</dbReference>
<accession>A0ABZ3FN56</accession>
<dbReference type="EC" id="2.1.1.72" evidence="1"/>
<evidence type="ECO:0000313" key="10">
    <source>
        <dbReference type="Proteomes" id="UP001442841"/>
    </source>
</evidence>
<organism evidence="9 10">
    <name type="scientific">Ammonicoccus fulvus</name>
    <dbReference type="NCBI Taxonomy" id="3138240"/>
    <lineage>
        <taxon>Bacteria</taxon>
        <taxon>Bacillati</taxon>
        <taxon>Actinomycetota</taxon>
        <taxon>Actinomycetes</taxon>
        <taxon>Propionibacteriales</taxon>
        <taxon>Propionibacteriaceae</taxon>
        <taxon>Ammonicoccus</taxon>
    </lineage>
</organism>
<protein>
    <recommendedName>
        <fullName evidence="1">site-specific DNA-methyltransferase (adenine-specific)</fullName>
        <ecNumber evidence="1">2.1.1.72</ecNumber>
    </recommendedName>
</protein>
<keyword evidence="4" id="KW-0949">S-adenosyl-L-methionine</keyword>
<dbReference type="GO" id="GO:0008168">
    <property type="term" value="F:methyltransferase activity"/>
    <property type="evidence" value="ECO:0007669"/>
    <property type="project" value="UniProtKB-KW"/>
</dbReference>
<feature type="domain" description="N6 adenine-specific DNA methyltransferase N-terminal" evidence="8">
    <location>
        <begin position="13"/>
        <end position="145"/>
    </location>
</feature>
<evidence type="ECO:0000256" key="4">
    <source>
        <dbReference type="ARBA" id="ARBA00022691"/>
    </source>
</evidence>
<name>A0ABZ3FN56_9ACTN</name>
<dbReference type="Pfam" id="PF12161">
    <property type="entry name" value="HsdM_N"/>
    <property type="match status" value="1"/>
</dbReference>